<keyword evidence="3" id="KW-1185">Reference proteome</keyword>
<dbReference type="RefSeq" id="WP_345233869.1">
    <property type="nucleotide sequence ID" value="NZ_BAABGZ010000010.1"/>
</dbReference>
<accession>A0ABP8I2B9</accession>
<comment type="caution">
    <text evidence="2">The sequence shown here is derived from an EMBL/GenBank/DDBJ whole genome shotgun (WGS) entry which is preliminary data.</text>
</comment>
<proteinExistence type="predicted"/>
<evidence type="ECO:0000313" key="2">
    <source>
        <dbReference type="EMBL" id="GAA4349912.1"/>
    </source>
</evidence>
<feature type="region of interest" description="Disordered" evidence="1">
    <location>
        <begin position="162"/>
        <end position="184"/>
    </location>
</feature>
<evidence type="ECO:0000256" key="1">
    <source>
        <dbReference type="SAM" id="MobiDB-lite"/>
    </source>
</evidence>
<organism evidence="2 3">
    <name type="scientific">Hymenobacter saemangeumensis</name>
    <dbReference type="NCBI Taxonomy" id="1084522"/>
    <lineage>
        <taxon>Bacteria</taxon>
        <taxon>Pseudomonadati</taxon>
        <taxon>Bacteroidota</taxon>
        <taxon>Cytophagia</taxon>
        <taxon>Cytophagales</taxon>
        <taxon>Hymenobacteraceae</taxon>
        <taxon>Hymenobacter</taxon>
    </lineage>
</organism>
<sequence>MLHKLFPQLCNHLRAAVPALGTIDIDMAQLDYEDQEPIQYPAVFIDLENIAWGDLGAGIQKGPATLRFTVAVEVSEESYEGAQGRDNMLNRLEVVQQVHKALQHHQGDGYGPLVRTSYRRDRVQHPEAWCLAMGYVSELIDNDGAQELASVTDAALSVGVGAQPAPEEEDDGFILPLIPTPSRA</sequence>
<dbReference type="Proteomes" id="UP001501153">
    <property type="component" value="Unassembled WGS sequence"/>
</dbReference>
<name>A0ABP8I2B9_9BACT</name>
<protein>
    <recommendedName>
        <fullName evidence="4">DUF695 domain-containing protein</fullName>
    </recommendedName>
</protein>
<reference evidence="3" key="1">
    <citation type="journal article" date="2019" name="Int. J. Syst. Evol. Microbiol.">
        <title>The Global Catalogue of Microorganisms (GCM) 10K type strain sequencing project: providing services to taxonomists for standard genome sequencing and annotation.</title>
        <authorList>
            <consortium name="The Broad Institute Genomics Platform"/>
            <consortium name="The Broad Institute Genome Sequencing Center for Infectious Disease"/>
            <person name="Wu L."/>
            <person name="Ma J."/>
        </authorList>
    </citation>
    <scope>NUCLEOTIDE SEQUENCE [LARGE SCALE GENOMIC DNA]</scope>
    <source>
        <strain evidence="3">JCM 17923</strain>
    </source>
</reference>
<gene>
    <name evidence="2" type="ORF">GCM10023185_07010</name>
</gene>
<evidence type="ECO:0008006" key="4">
    <source>
        <dbReference type="Google" id="ProtNLM"/>
    </source>
</evidence>
<dbReference type="EMBL" id="BAABGZ010000010">
    <property type="protein sequence ID" value="GAA4349912.1"/>
    <property type="molecule type" value="Genomic_DNA"/>
</dbReference>
<evidence type="ECO:0000313" key="3">
    <source>
        <dbReference type="Proteomes" id="UP001501153"/>
    </source>
</evidence>